<dbReference type="SUPFAM" id="SSF54001">
    <property type="entry name" value="Cysteine proteinases"/>
    <property type="match status" value="1"/>
</dbReference>
<dbReference type="Proteomes" id="UP001472677">
    <property type="component" value="Unassembled WGS sequence"/>
</dbReference>
<dbReference type="Pfam" id="PF20908">
    <property type="entry name" value="UfSP2_N"/>
    <property type="match status" value="1"/>
</dbReference>
<dbReference type="InterPro" id="IPR049387">
    <property type="entry name" value="UFSP2-like_2nd"/>
</dbReference>
<reference evidence="1 2" key="1">
    <citation type="journal article" date="2024" name="G3 (Bethesda)">
        <title>Genome assembly of Hibiscus sabdariffa L. provides insights into metabolisms of medicinal natural products.</title>
        <authorList>
            <person name="Kim T."/>
        </authorList>
    </citation>
    <scope>NUCLEOTIDE SEQUENCE [LARGE SCALE GENOMIC DNA]</scope>
    <source>
        <strain evidence="1">TK-2024</strain>
        <tissue evidence="1">Old leaves</tissue>
    </source>
</reference>
<protein>
    <submittedName>
        <fullName evidence="1">Uncharacterized protein</fullName>
    </submittedName>
</protein>
<dbReference type="PANTHER" id="PTHR48153:SF2">
    <property type="entry name" value="UFM1-SPECIFIC PROTEASE 2"/>
    <property type="match status" value="1"/>
</dbReference>
<accession>A0ABR1ZMH9</accession>
<dbReference type="Pfam" id="PF07910">
    <property type="entry name" value="Peptidase_C78"/>
    <property type="match status" value="1"/>
</dbReference>
<sequence>MEKNNRSIRIECPKLLITRNESDLQWLIGSPFFPPLTIISTFRCIHSGSSSPDFLKESEEIRTLLLKGLDVIGALIVGKSDPQKTAVTAVEAARNLRKVLSGKTNLENEEIIGAVADPDTGDIRFFVSENERSANLDLVNSVSYDANPEKFLWESGCLLLCQLPVKLPVCFPVNKPSDVEGIFSRAIEAVIAKLKDPNVVYMVEASNKASLDVVQPVILRGADLDFDTTAPNIEPLDEAAHSSEQKLLPCGHFCLKSKSTPHLFSAKNADILQVSVLLNRSEKSPKRSAPAVEYFPAMEETRLLIVDFKLEVLCYAVQGIPLMHAISKLIIPGLIDQLISMKQTTLPNLLTQHPELHPYHFCPPGIAHPVTVIYELSYGETEMKQVDARRSLHMRLGLPFDRPLLRIANSLDFSIKGRSSTSSTRKGSSLLKDVHVGIPSSGVSGGIVSLVQGSYEYYHYLQDGFDDSGWGCAYRSLQTIISWFRLQHYSSVDVPSHREIQQSLVDIGDKDPAFIGSREWIGAIELSFVLDKLLGVSCKVINVRSGSELPEKCRELAFHFETQGTPIMIGGGVLAYTLLGVDYNEATGECAYLILDPHYTGSDDVKKIVNGGWCGWKKSVDSKGKSFFLQDKFYNLLLPQRPNMV</sequence>
<gene>
    <name evidence="1" type="ORF">V6N12_037357</name>
</gene>
<evidence type="ECO:0000313" key="2">
    <source>
        <dbReference type="Proteomes" id="UP001472677"/>
    </source>
</evidence>
<evidence type="ECO:0000313" key="1">
    <source>
        <dbReference type="EMBL" id="KAK8481866.1"/>
    </source>
</evidence>
<organism evidence="1 2">
    <name type="scientific">Hibiscus sabdariffa</name>
    <name type="common">roselle</name>
    <dbReference type="NCBI Taxonomy" id="183260"/>
    <lineage>
        <taxon>Eukaryota</taxon>
        <taxon>Viridiplantae</taxon>
        <taxon>Streptophyta</taxon>
        <taxon>Embryophyta</taxon>
        <taxon>Tracheophyta</taxon>
        <taxon>Spermatophyta</taxon>
        <taxon>Magnoliopsida</taxon>
        <taxon>eudicotyledons</taxon>
        <taxon>Gunneridae</taxon>
        <taxon>Pentapetalae</taxon>
        <taxon>rosids</taxon>
        <taxon>malvids</taxon>
        <taxon>Malvales</taxon>
        <taxon>Malvaceae</taxon>
        <taxon>Malvoideae</taxon>
        <taxon>Hibiscus</taxon>
    </lineage>
</organism>
<dbReference type="PANTHER" id="PTHR48153">
    <property type="entry name" value="UFM1-SPECIFIC PROTEASE 2"/>
    <property type="match status" value="1"/>
</dbReference>
<name>A0ABR1ZMH9_9ROSI</name>
<dbReference type="InterPro" id="IPR038765">
    <property type="entry name" value="Papain-like_cys_pep_sf"/>
</dbReference>
<comment type="caution">
    <text evidence="1">The sequence shown here is derived from an EMBL/GenBank/DDBJ whole genome shotgun (WGS) entry which is preliminary data.</text>
</comment>
<keyword evidence="2" id="KW-1185">Reference proteome</keyword>
<dbReference type="Gene3D" id="3.90.70.130">
    <property type="match status" value="1"/>
</dbReference>
<dbReference type="InterPro" id="IPR012462">
    <property type="entry name" value="UFSP1/2_DUB_cat"/>
</dbReference>
<proteinExistence type="predicted"/>
<dbReference type="EMBL" id="JBBPBM010001803">
    <property type="protein sequence ID" value="KAK8481866.1"/>
    <property type="molecule type" value="Genomic_DNA"/>
</dbReference>